<accession>A0A2P2NED8</accession>
<reference evidence="1" key="1">
    <citation type="submission" date="2018-02" db="EMBL/GenBank/DDBJ databases">
        <title>Rhizophora mucronata_Transcriptome.</title>
        <authorList>
            <person name="Meera S.P."/>
            <person name="Sreeshan A."/>
            <person name="Augustine A."/>
        </authorList>
    </citation>
    <scope>NUCLEOTIDE SEQUENCE</scope>
    <source>
        <tissue evidence="1">Leaf</tissue>
    </source>
</reference>
<protein>
    <submittedName>
        <fullName evidence="1">Uncharacterized protein</fullName>
    </submittedName>
</protein>
<evidence type="ECO:0000313" key="1">
    <source>
        <dbReference type="EMBL" id="MBX40824.1"/>
    </source>
</evidence>
<dbReference type="EMBL" id="GGEC01060340">
    <property type="protein sequence ID" value="MBX40824.1"/>
    <property type="molecule type" value="Transcribed_RNA"/>
</dbReference>
<organism evidence="1">
    <name type="scientific">Rhizophora mucronata</name>
    <name type="common">Asiatic mangrove</name>
    <dbReference type="NCBI Taxonomy" id="61149"/>
    <lineage>
        <taxon>Eukaryota</taxon>
        <taxon>Viridiplantae</taxon>
        <taxon>Streptophyta</taxon>
        <taxon>Embryophyta</taxon>
        <taxon>Tracheophyta</taxon>
        <taxon>Spermatophyta</taxon>
        <taxon>Magnoliopsida</taxon>
        <taxon>eudicotyledons</taxon>
        <taxon>Gunneridae</taxon>
        <taxon>Pentapetalae</taxon>
        <taxon>rosids</taxon>
        <taxon>fabids</taxon>
        <taxon>Malpighiales</taxon>
        <taxon>Rhizophoraceae</taxon>
        <taxon>Rhizophora</taxon>
    </lineage>
</organism>
<dbReference type="AlphaFoldDB" id="A0A2P2NED8"/>
<name>A0A2P2NED8_RHIMU</name>
<sequence>MEQHLNVLGNSLCKITINAVHPLGIVYVI</sequence>
<proteinExistence type="predicted"/>